<dbReference type="PANTHER" id="PTHR12375">
    <property type="entry name" value="RNA-BINDING PROTEIN LUC7-RELATED"/>
    <property type="match status" value="1"/>
</dbReference>
<dbReference type="RefSeq" id="XP_013783290.1">
    <property type="nucleotide sequence ID" value="XM_013927836.2"/>
</dbReference>
<evidence type="ECO:0000313" key="5">
    <source>
        <dbReference type="RefSeq" id="XP_013783290.1"/>
    </source>
</evidence>
<evidence type="ECO:0000256" key="3">
    <source>
        <dbReference type="SAM" id="MobiDB-lite"/>
    </source>
</evidence>
<reference evidence="5" key="1">
    <citation type="submission" date="2025-08" db="UniProtKB">
        <authorList>
            <consortium name="RefSeq"/>
        </authorList>
    </citation>
    <scope>IDENTIFICATION</scope>
    <source>
        <tissue evidence="5">Muscle</tissue>
    </source>
</reference>
<protein>
    <submittedName>
        <fullName evidence="5">Luc7-like protein 3</fullName>
    </submittedName>
</protein>
<organism evidence="4 5">
    <name type="scientific">Limulus polyphemus</name>
    <name type="common">Atlantic horseshoe crab</name>
    <dbReference type="NCBI Taxonomy" id="6850"/>
    <lineage>
        <taxon>Eukaryota</taxon>
        <taxon>Metazoa</taxon>
        <taxon>Ecdysozoa</taxon>
        <taxon>Arthropoda</taxon>
        <taxon>Chelicerata</taxon>
        <taxon>Merostomata</taxon>
        <taxon>Xiphosura</taxon>
        <taxon>Limulidae</taxon>
        <taxon>Limulus</taxon>
    </lineage>
</organism>
<feature type="compositionally biased region" description="Basic and acidic residues" evidence="3">
    <location>
        <begin position="371"/>
        <end position="440"/>
    </location>
</feature>
<gene>
    <name evidence="5" type="primary">LOC106467477</name>
</gene>
<feature type="compositionally biased region" description="Basic residues" evidence="3">
    <location>
        <begin position="305"/>
        <end position="335"/>
    </location>
</feature>
<feature type="region of interest" description="Disordered" evidence="3">
    <location>
        <begin position="303"/>
        <end position="440"/>
    </location>
</feature>
<keyword evidence="4" id="KW-1185">Reference proteome</keyword>
<evidence type="ECO:0000313" key="4">
    <source>
        <dbReference type="Proteomes" id="UP000694941"/>
    </source>
</evidence>
<sequence length="457" mass="54488">MALASAKALLDELMGRDRNLAPTESKKDSQWSKDASWNNPEVCKYFLVKFCPNELFVNTKADLGICSKIHDERIRKEYEQSDRFQKMGYEDDFIKFCQGMLSDVERRIQRARKRLALGHQEGGVASMPLSKNSEEKIVVLTDRINELLIQVEELGCEGKVEEAQGIMKLVDQLKEERETLRKGSEPSHWLQQTAEIAAAQEKQMEVCEVCGAFLIVGDAQQRVDDHLMGKQHVGYARLKSAVEEILQQRIKEREDRENQIEKERLERRRRQEEEERKREKEREERRKTLEEEEERKWKEKERERYRRRSRSRDRGRRRSRSRERRSRSRERRHSHSSREKSKHERTDKERSKQRSRSRSRESRRSRRSHSRSREKMNESKHRDKESKDKRKERSKDSDYRRNSKDRCESGRSGGDDTGKNGDTDMRVQDTDMRVPDTDLRVLADTDLRHLKDKDADQ</sequence>
<feature type="compositionally biased region" description="Basic and acidic residues" evidence="3">
    <location>
        <begin position="336"/>
        <end position="362"/>
    </location>
</feature>
<accession>A0ABM1BJL1</accession>
<feature type="coiled-coil region" evidence="2">
    <location>
        <begin position="94"/>
        <end position="121"/>
    </location>
</feature>
<dbReference type="GeneID" id="106467477"/>
<comment type="similarity">
    <text evidence="1">Belongs to the Luc7 family.</text>
</comment>
<evidence type="ECO:0000256" key="2">
    <source>
        <dbReference type="SAM" id="Coils"/>
    </source>
</evidence>
<dbReference type="Pfam" id="PF03194">
    <property type="entry name" value="LUC7"/>
    <property type="match status" value="1"/>
</dbReference>
<evidence type="ECO:0000256" key="1">
    <source>
        <dbReference type="ARBA" id="ARBA00005655"/>
    </source>
</evidence>
<dbReference type="Proteomes" id="UP000694941">
    <property type="component" value="Unplaced"/>
</dbReference>
<feature type="coiled-coil region" evidence="2">
    <location>
        <begin position="243"/>
        <end position="300"/>
    </location>
</feature>
<dbReference type="InterPro" id="IPR004882">
    <property type="entry name" value="Luc7-rel"/>
</dbReference>
<proteinExistence type="inferred from homology"/>
<keyword evidence="2" id="KW-0175">Coiled coil</keyword>
<name>A0ABM1BJL1_LIMPO</name>